<evidence type="ECO:0000313" key="11">
    <source>
        <dbReference type="Proteomes" id="UP000663845"/>
    </source>
</evidence>
<evidence type="ECO:0000313" key="10">
    <source>
        <dbReference type="EMBL" id="CAF1370038.1"/>
    </source>
</evidence>
<name>A0A815ITK0_9BILA</name>
<feature type="domain" description="MATH" evidence="8">
    <location>
        <begin position="313"/>
        <end position="461"/>
    </location>
</feature>
<keyword evidence="4" id="KW-0677">Repeat</keyword>
<dbReference type="Gene3D" id="3.30.40.10">
    <property type="entry name" value="Zinc/RING finger domain, C3HC4 (zinc finger)"/>
    <property type="match status" value="1"/>
</dbReference>
<dbReference type="InterPro" id="IPR013083">
    <property type="entry name" value="Znf_RING/FYVE/PHD"/>
</dbReference>
<organism evidence="10 11">
    <name type="scientific">Adineta steineri</name>
    <dbReference type="NCBI Taxonomy" id="433720"/>
    <lineage>
        <taxon>Eukaryota</taxon>
        <taxon>Metazoa</taxon>
        <taxon>Spiralia</taxon>
        <taxon>Gnathifera</taxon>
        <taxon>Rotifera</taxon>
        <taxon>Eurotatoria</taxon>
        <taxon>Bdelloidea</taxon>
        <taxon>Adinetida</taxon>
        <taxon>Adinetidae</taxon>
        <taxon>Adineta</taxon>
    </lineage>
</organism>
<comment type="caution">
    <text evidence="10">The sequence shown here is derived from an EMBL/GenBank/DDBJ whole genome shotgun (WGS) entry which is preliminary data.</text>
</comment>
<dbReference type="SUPFAM" id="SSF46579">
    <property type="entry name" value="Prefoldin"/>
    <property type="match status" value="1"/>
</dbReference>
<evidence type="ECO:0000259" key="9">
    <source>
        <dbReference type="PROSITE" id="PS50145"/>
    </source>
</evidence>
<dbReference type="GO" id="GO:0005737">
    <property type="term" value="C:cytoplasm"/>
    <property type="evidence" value="ECO:0007669"/>
    <property type="project" value="UniProtKB-SubCell"/>
</dbReference>
<dbReference type="Pfam" id="PF02996">
    <property type="entry name" value="Prefoldin"/>
    <property type="match status" value="1"/>
</dbReference>
<comment type="subcellular location">
    <subcellularLocation>
        <location evidence="1">Cytoplasm</location>
    </subcellularLocation>
</comment>
<proteinExistence type="predicted"/>
<gene>
    <name evidence="10" type="ORF">JYZ213_LOCUS36072</name>
</gene>
<reference evidence="10" key="1">
    <citation type="submission" date="2021-02" db="EMBL/GenBank/DDBJ databases">
        <authorList>
            <person name="Nowell W R."/>
        </authorList>
    </citation>
    <scope>NUCLEOTIDE SEQUENCE</scope>
</reference>
<dbReference type="GO" id="GO:0043122">
    <property type="term" value="P:regulation of canonical NF-kappaB signal transduction"/>
    <property type="evidence" value="ECO:0007669"/>
    <property type="project" value="TreeGrafter"/>
</dbReference>
<evidence type="ECO:0000256" key="3">
    <source>
        <dbReference type="ARBA" id="ARBA00022723"/>
    </source>
</evidence>
<dbReference type="InterPro" id="IPR002083">
    <property type="entry name" value="MATH/TRAF_dom"/>
</dbReference>
<dbReference type="PROSITE" id="PS50145">
    <property type="entry name" value="ZF_TRAF"/>
    <property type="match status" value="1"/>
</dbReference>
<dbReference type="CDD" id="cd23158">
    <property type="entry name" value="Prefoldin_UXT"/>
    <property type="match status" value="1"/>
</dbReference>
<dbReference type="Gene3D" id="2.60.210.10">
    <property type="entry name" value="Apoptosis, Tumor Necrosis Factor Receptor Associated Protein 2, Chain A"/>
    <property type="match status" value="1"/>
</dbReference>
<dbReference type="PANTHER" id="PTHR10131:SF94">
    <property type="entry name" value="TNF RECEPTOR-ASSOCIATED FACTOR 4"/>
    <property type="match status" value="1"/>
</dbReference>
<evidence type="ECO:0000256" key="2">
    <source>
        <dbReference type="ARBA" id="ARBA00022490"/>
    </source>
</evidence>
<dbReference type="SUPFAM" id="SSF49599">
    <property type="entry name" value="TRAF domain-like"/>
    <property type="match status" value="2"/>
</dbReference>
<evidence type="ECO:0000259" key="8">
    <source>
        <dbReference type="PROSITE" id="PS50144"/>
    </source>
</evidence>
<keyword evidence="3 7" id="KW-0479">Metal-binding</keyword>
<keyword evidence="2" id="KW-0963">Cytoplasm</keyword>
<feature type="domain" description="TRAF-type" evidence="9">
    <location>
        <begin position="141"/>
        <end position="196"/>
    </location>
</feature>
<dbReference type="GO" id="GO:0008270">
    <property type="term" value="F:zinc ion binding"/>
    <property type="evidence" value="ECO:0007669"/>
    <property type="project" value="UniProtKB-KW"/>
</dbReference>
<dbReference type="InterPro" id="IPR049342">
    <property type="entry name" value="TRAF1-6_MATH_dom"/>
</dbReference>
<evidence type="ECO:0000256" key="6">
    <source>
        <dbReference type="ARBA" id="ARBA00022833"/>
    </source>
</evidence>
<sequence length="500" mass="57955">MTANALIQRKVREYETFLNDRLRADLQRAWSERDRLFSDIAEYERLRVTLNTLDELHKNRKPADIDDPLQTQIDLGCSFFVQAECPVNNRICISIGFGLFCELTYDEGRIFIDNKLPYLREQEVELSNKIAHIKANIKLDHLQTCQFERFQCECCLTSFAHRLSYEEHYSLCPKALVACPFSQFGCNTQIPRETLRDHVISSSVEHLQMIADILSTIQTESTSTTSQASAGSSSSTATTVVSEKSEIKSLKTELIRLTQINEHLCTEQKSYQSMLTKHERDVNRALVNSQLNKGDICNLEKKIPSLKSYNYNDGTYVWIIENIQDLFHNAKNAPQPLHIASPSFYTSNDGYKLSLKLYLNGDKSVRDTYLSLYVTIRRNDYDSLLEWPFRYPITFCLFDQSTKHDHVVRTLTPDIDSKCFHRPEMDSNVSAGIPEFCPLWKVFSKDFSYVRNDKMYIKTCVDFNIFPAKVWSHWTKLQSCGLPNHIQYIKLKELLDDNEE</sequence>
<dbReference type="Gene3D" id="1.10.287.370">
    <property type="match status" value="1"/>
</dbReference>
<dbReference type="Proteomes" id="UP000663845">
    <property type="component" value="Unassembled WGS sequence"/>
</dbReference>
<dbReference type="InterPro" id="IPR001293">
    <property type="entry name" value="Znf_TRAF"/>
</dbReference>
<feature type="zinc finger region" description="TRAF-type" evidence="7">
    <location>
        <begin position="141"/>
        <end position="196"/>
    </location>
</feature>
<accession>A0A815ITK0</accession>
<evidence type="ECO:0000256" key="1">
    <source>
        <dbReference type="ARBA" id="ARBA00004496"/>
    </source>
</evidence>
<dbReference type="InterPro" id="IPR008974">
    <property type="entry name" value="TRAF-like"/>
</dbReference>
<keyword evidence="5 7" id="KW-0863">Zinc-finger</keyword>
<dbReference type="AlphaFoldDB" id="A0A815ITK0"/>
<evidence type="ECO:0000256" key="5">
    <source>
        <dbReference type="ARBA" id="ARBA00022771"/>
    </source>
</evidence>
<dbReference type="PANTHER" id="PTHR10131">
    <property type="entry name" value="TNF RECEPTOR ASSOCIATED FACTOR"/>
    <property type="match status" value="1"/>
</dbReference>
<dbReference type="Pfam" id="PF21355">
    <property type="entry name" value="TRAF-mep_MATH"/>
    <property type="match status" value="1"/>
</dbReference>
<dbReference type="InterPro" id="IPR004127">
    <property type="entry name" value="Prefoldin_subunit_alpha"/>
</dbReference>
<keyword evidence="6 7" id="KW-0862">Zinc</keyword>
<protein>
    <submittedName>
        <fullName evidence="10">Uncharacterized protein</fullName>
    </submittedName>
</protein>
<dbReference type="EMBL" id="CAJNOG010000847">
    <property type="protein sequence ID" value="CAF1370038.1"/>
    <property type="molecule type" value="Genomic_DNA"/>
</dbReference>
<dbReference type="InterPro" id="IPR009053">
    <property type="entry name" value="Prefoldin"/>
</dbReference>
<evidence type="ECO:0000256" key="4">
    <source>
        <dbReference type="ARBA" id="ARBA00022737"/>
    </source>
</evidence>
<dbReference type="PROSITE" id="PS50144">
    <property type="entry name" value="MATH"/>
    <property type="match status" value="1"/>
</dbReference>
<dbReference type="Pfam" id="PF02176">
    <property type="entry name" value="zf-TRAF"/>
    <property type="match status" value="1"/>
</dbReference>
<evidence type="ECO:0000256" key="7">
    <source>
        <dbReference type="PROSITE-ProRule" id="PRU00207"/>
    </source>
</evidence>